<keyword evidence="6" id="KW-0067">ATP-binding</keyword>
<evidence type="ECO:0000313" key="9">
    <source>
        <dbReference type="Proteomes" id="UP000178372"/>
    </source>
</evidence>
<dbReference type="InterPro" id="IPR005762">
    <property type="entry name" value="MurD"/>
</dbReference>
<organism evidence="8 9">
    <name type="scientific">Candidatus Roizmanbacteria bacterium RIFCSPHIGHO2_01_FULL_39_12b</name>
    <dbReference type="NCBI Taxonomy" id="1802030"/>
    <lineage>
        <taxon>Bacteria</taxon>
        <taxon>Candidatus Roizmaniibacteriota</taxon>
    </lineage>
</organism>
<dbReference type="GO" id="GO:0009252">
    <property type="term" value="P:peptidoglycan biosynthetic process"/>
    <property type="evidence" value="ECO:0007669"/>
    <property type="project" value="UniProtKB-UniPathway"/>
</dbReference>
<dbReference type="Proteomes" id="UP000178372">
    <property type="component" value="Unassembled WGS sequence"/>
</dbReference>
<dbReference type="EMBL" id="MFZF01000007">
    <property type="protein sequence ID" value="OGK16999.1"/>
    <property type="molecule type" value="Genomic_DNA"/>
</dbReference>
<sequence length="413" mass="46252">MTIEGLKKYRKVLILGYGIEGKSTERFFKKFLSQIEIIVADQKDGPNYLSRQDEADLVIKSPGVKKNLVYKPYTTPTNIFFANAKMKIIGITGTKGKSTLASLIHAILNASGSKNYLLGNIGNPMLDALTNGYDQDAIAVVELSSYQLDDMKYSPHIACFLNIYPETHNHKSYDDYFQAKSHITLFQKENDFFVYNPKFPQIENLTKRTLAKKVPIDLSSILQFSNSALSGPHNLETVASAVAIANILNIKEEEIEIAISNYQALPHRMNYVGKFKEIEFYNDSSANNPAATMGALVALSPVHTLLLGGQDRGFDFKPVVDKLNQCGVKSLVLFPDTDAKIINLIIQNEYKDIKMLETDSMKEAVDFIFKQTSIGEKCLLSPGAPSYLMYENFSARGDDFVNKVKNYEKKKNT</sequence>
<dbReference type="GO" id="GO:0005737">
    <property type="term" value="C:cytoplasm"/>
    <property type="evidence" value="ECO:0007669"/>
    <property type="project" value="UniProtKB-SubCell"/>
</dbReference>
<evidence type="ECO:0000256" key="2">
    <source>
        <dbReference type="ARBA" id="ARBA00004752"/>
    </source>
</evidence>
<dbReference type="InterPro" id="IPR036615">
    <property type="entry name" value="Mur_ligase_C_dom_sf"/>
</dbReference>
<dbReference type="SUPFAM" id="SSF53244">
    <property type="entry name" value="MurD-like peptide ligases, peptide-binding domain"/>
    <property type="match status" value="1"/>
</dbReference>
<evidence type="ECO:0000313" key="8">
    <source>
        <dbReference type="EMBL" id="OGK16999.1"/>
    </source>
</evidence>
<proteinExistence type="predicted"/>
<evidence type="ECO:0000256" key="5">
    <source>
        <dbReference type="ARBA" id="ARBA00022741"/>
    </source>
</evidence>
<protein>
    <submittedName>
        <fullName evidence="8">UDP-N-acetylmuramoylalanine--D-glutamate ligase</fullName>
    </submittedName>
</protein>
<dbReference type="Gene3D" id="3.90.190.20">
    <property type="entry name" value="Mur ligase, C-terminal domain"/>
    <property type="match status" value="1"/>
</dbReference>
<comment type="subcellular location">
    <subcellularLocation>
        <location evidence="1">Cytoplasm</location>
    </subcellularLocation>
</comment>
<dbReference type="SUPFAM" id="SSF53623">
    <property type="entry name" value="MurD-like peptide ligases, catalytic domain"/>
    <property type="match status" value="1"/>
</dbReference>
<reference evidence="8 9" key="1">
    <citation type="journal article" date="2016" name="Nat. Commun.">
        <title>Thousands of microbial genomes shed light on interconnected biogeochemical processes in an aquifer system.</title>
        <authorList>
            <person name="Anantharaman K."/>
            <person name="Brown C.T."/>
            <person name="Hug L.A."/>
            <person name="Sharon I."/>
            <person name="Castelle C.J."/>
            <person name="Probst A.J."/>
            <person name="Thomas B.C."/>
            <person name="Singh A."/>
            <person name="Wilkins M.J."/>
            <person name="Karaoz U."/>
            <person name="Brodie E.L."/>
            <person name="Williams K.H."/>
            <person name="Hubbard S.S."/>
            <person name="Banfield J.F."/>
        </authorList>
    </citation>
    <scope>NUCLEOTIDE SEQUENCE [LARGE SCALE GENOMIC DNA]</scope>
</reference>
<evidence type="ECO:0000256" key="4">
    <source>
        <dbReference type="ARBA" id="ARBA00022598"/>
    </source>
</evidence>
<dbReference type="InterPro" id="IPR013221">
    <property type="entry name" value="Mur_ligase_cen"/>
</dbReference>
<comment type="pathway">
    <text evidence="2">Cell wall biogenesis; peptidoglycan biosynthesis.</text>
</comment>
<name>A0A1F7GDP4_9BACT</name>
<dbReference type="InterPro" id="IPR036565">
    <property type="entry name" value="Mur-like_cat_sf"/>
</dbReference>
<comment type="caution">
    <text evidence="8">The sequence shown here is derived from an EMBL/GenBank/DDBJ whole genome shotgun (WGS) entry which is preliminary data.</text>
</comment>
<keyword evidence="3" id="KW-0963">Cytoplasm</keyword>
<dbReference type="Pfam" id="PF08245">
    <property type="entry name" value="Mur_ligase_M"/>
    <property type="match status" value="1"/>
</dbReference>
<evidence type="ECO:0000256" key="1">
    <source>
        <dbReference type="ARBA" id="ARBA00004496"/>
    </source>
</evidence>
<keyword evidence="4 8" id="KW-0436">Ligase</keyword>
<evidence type="ECO:0000256" key="3">
    <source>
        <dbReference type="ARBA" id="ARBA00022490"/>
    </source>
</evidence>
<accession>A0A1F7GDP4</accession>
<keyword evidence="5" id="KW-0547">Nucleotide-binding</keyword>
<evidence type="ECO:0000256" key="6">
    <source>
        <dbReference type="ARBA" id="ARBA00022840"/>
    </source>
</evidence>
<gene>
    <name evidence="8" type="ORF">A2690_02405</name>
</gene>
<dbReference type="GO" id="GO:0051301">
    <property type="term" value="P:cell division"/>
    <property type="evidence" value="ECO:0007669"/>
    <property type="project" value="InterPro"/>
</dbReference>
<evidence type="ECO:0000259" key="7">
    <source>
        <dbReference type="Pfam" id="PF08245"/>
    </source>
</evidence>
<feature type="domain" description="Mur ligase central" evidence="7">
    <location>
        <begin position="91"/>
        <end position="225"/>
    </location>
</feature>
<dbReference type="Gene3D" id="3.40.1190.10">
    <property type="entry name" value="Mur-like, catalytic domain"/>
    <property type="match status" value="1"/>
</dbReference>
<dbReference type="NCBIfam" id="TIGR01087">
    <property type="entry name" value="murD"/>
    <property type="match status" value="1"/>
</dbReference>
<dbReference type="GO" id="GO:0008764">
    <property type="term" value="F:UDP-N-acetylmuramoylalanine-D-glutamate ligase activity"/>
    <property type="evidence" value="ECO:0007669"/>
    <property type="project" value="InterPro"/>
</dbReference>
<dbReference type="GO" id="GO:0008360">
    <property type="term" value="P:regulation of cell shape"/>
    <property type="evidence" value="ECO:0007669"/>
    <property type="project" value="InterPro"/>
</dbReference>
<dbReference type="UniPathway" id="UPA00219"/>
<dbReference type="GO" id="GO:0005524">
    <property type="term" value="F:ATP binding"/>
    <property type="evidence" value="ECO:0007669"/>
    <property type="project" value="UniProtKB-KW"/>
</dbReference>
<dbReference type="PANTHER" id="PTHR43692">
    <property type="entry name" value="UDP-N-ACETYLMURAMOYLALANINE--D-GLUTAMATE LIGASE"/>
    <property type="match status" value="1"/>
</dbReference>
<dbReference type="PANTHER" id="PTHR43692:SF1">
    <property type="entry name" value="UDP-N-ACETYLMURAMOYLALANINE--D-GLUTAMATE LIGASE"/>
    <property type="match status" value="1"/>
</dbReference>
<dbReference type="AlphaFoldDB" id="A0A1F7GDP4"/>